<organism evidence="4 5">
    <name type="scientific">Mycena sanguinolenta</name>
    <dbReference type="NCBI Taxonomy" id="230812"/>
    <lineage>
        <taxon>Eukaryota</taxon>
        <taxon>Fungi</taxon>
        <taxon>Dikarya</taxon>
        <taxon>Basidiomycota</taxon>
        <taxon>Agaricomycotina</taxon>
        <taxon>Agaricomycetes</taxon>
        <taxon>Agaricomycetidae</taxon>
        <taxon>Agaricales</taxon>
        <taxon>Marasmiineae</taxon>
        <taxon>Mycenaceae</taxon>
        <taxon>Mycena</taxon>
    </lineage>
</organism>
<feature type="compositionally biased region" description="Pro residues" evidence="2">
    <location>
        <begin position="191"/>
        <end position="235"/>
    </location>
</feature>
<reference evidence="4" key="1">
    <citation type="submission" date="2020-05" db="EMBL/GenBank/DDBJ databases">
        <title>Mycena genomes resolve the evolution of fungal bioluminescence.</title>
        <authorList>
            <person name="Tsai I.J."/>
        </authorList>
    </citation>
    <scope>NUCLEOTIDE SEQUENCE</scope>
    <source>
        <strain evidence="4">160909Yilan</strain>
    </source>
</reference>
<dbReference type="GO" id="GO:0034517">
    <property type="term" value="P:ribophagy"/>
    <property type="evidence" value="ECO:0007669"/>
    <property type="project" value="TreeGrafter"/>
</dbReference>
<name>A0A8H6Y307_9AGAR</name>
<dbReference type="Gene3D" id="3.10.450.50">
    <property type="match status" value="1"/>
</dbReference>
<dbReference type="InterPro" id="IPR035979">
    <property type="entry name" value="RBD_domain_sf"/>
</dbReference>
<dbReference type="GO" id="GO:0016579">
    <property type="term" value="P:protein deubiquitination"/>
    <property type="evidence" value="ECO:0007669"/>
    <property type="project" value="TreeGrafter"/>
</dbReference>
<proteinExistence type="predicted"/>
<dbReference type="PANTHER" id="PTHR10693:SF20">
    <property type="entry name" value="AT27578P"/>
    <property type="match status" value="1"/>
</dbReference>
<dbReference type="InterPro" id="IPR002075">
    <property type="entry name" value="NTF2_dom"/>
</dbReference>
<dbReference type="InterPro" id="IPR032710">
    <property type="entry name" value="NTF2-like_dom_sf"/>
</dbReference>
<feature type="compositionally biased region" description="Pro residues" evidence="2">
    <location>
        <begin position="271"/>
        <end position="280"/>
    </location>
</feature>
<dbReference type="PROSITE" id="PS50177">
    <property type="entry name" value="NTF2_DOMAIN"/>
    <property type="match status" value="1"/>
</dbReference>
<dbReference type="Pfam" id="PF02136">
    <property type="entry name" value="NTF2"/>
    <property type="match status" value="1"/>
</dbReference>
<evidence type="ECO:0000313" key="4">
    <source>
        <dbReference type="EMBL" id="KAF7351256.1"/>
    </source>
</evidence>
<evidence type="ECO:0000313" key="5">
    <source>
        <dbReference type="Proteomes" id="UP000623467"/>
    </source>
</evidence>
<dbReference type="InterPro" id="IPR012677">
    <property type="entry name" value="Nucleotide-bd_a/b_plait_sf"/>
</dbReference>
<protein>
    <submittedName>
        <fullName evidence="4">Putative G3BP-like protein</fullName>
    </submittedName>
</protein>
<keyword evidence="1" id="KW-0694">RNA-binding</keyword>
<dbReference type="PANTHER" id="PTHR10693">
    <property type="entry name" value="RAS GTPASE-ACTIVATING PROTEIN-BINDING PROTEIN"/>
    <property type="match status" value="1"/>
</dbReference>
<dbReference type="Gene3D" id="3.30.70.330">
    <property type="match status" value="1"/>
</dbReference>
<dbReference type="FunFam" id="3.10.450.50:FF:000003">
    <property type="entry name" value="Nuclear transport factor 2 family protein"/>
    <property type="match status" value="1"/>
</dbReference>
<evidence type="ECO:0000256" key="2">
    <source>
        <dbReference type="SAM" id="MobiDB-lite"/>
    </source>
</evidence>
<dbReference type="SUPFAM" id="SSF54427">
    <property type="entry name" value="NTF2-like"/>
    <property type="match status" value="1"/>
</dbReference>
<feature type="compositionally biased region" description="Basic and acidic residues" evidence="2">
    <location>
        <begin position="389"/>
        <end position="399"/>
    </location>
</feature>
<feature type="domain" description="NTF2" evidence="3">
    <location>
        <begin position="14"/>
        <end position="130"/>
    </location>
</feature>
<dbReference type="CDD" id="cd00780">
    <property type="entry name" value="NTF2"/>
    <property type="match status" value="1"/>
</dbReference>
<accession>A0A8H6Y307</accession>
<dbReference type="EMBL" id="JACAZH010000013">
    <property type="protein sequence ID" value="KAF7351256.1"/>
    <property type="molecule type" value="Genomic_DNA"/>
</dbReference>
<evidence type="ECO:0000256" key="1">
    <source>
        <dbReference type="ARBA" id="ARBA00022884"/>
    </source>
</evidence>
<dbReference type="InterPro" id="IPR039539">
    <property type="entry name" value="Ras_GTPase_bind_prot"/>
</dbReference>
<feature type="region of interest" description="Disordered" evidence="2">
    <location>
        <begin position="250"/>
        <end position="295"/>
    </location>
</feature>
<keyword evidence="5" id="KW-1185">Reference proteome</keyword>
<dbReference type="GO" id="GO:1990904">
    <property type="term" value="C:ribonucleoprotein complex"/>
    <property type="evidence" value="ECO:0007669"/>
    <property type="project" value="TreeGrafter"/>
</dbReference>
<feature type="compositionally biased region" description="Basic and acidic residues" evidence="2">
    <location>
        <begin position="413"/>
        <end position="425"/>
    </location>
</feature>
<dbReference type="OrthoDB" id="339151at2759"/>
<dbReference type="GO" id="GO:1990861">
    <property type="term" value="C:Ubp3-Bre5 deubiquitination complex"/>
    <property type="evidence" value="ECO:0007669"/>
    <property type="project" value="TreeGrafter"/>
</dbReference>
<feature type="region of interest" description="Disordered" evidence="2">
    <location>
        <begin position="158"/>
        <end position="238"/>
    </location>
</feature>
<gene>
    <name evidence="4" type="ORF">MSAN_01557100</name>
</gene>
<dbReference type="SUPFAM" id="SSF54928">
    <property type="entry name" value="RNA-binding domain, RBD"/>
    <property type="match status" value="1"/>
</dbReference>
<dbReference type="InterPro" id="IPR018222">
    <property type="entry name" value="Nuclear_transport_factor_2_euk"/>
</dbReference>
<feature type="region of interest" description="Disordered" evidence="2">
    <location>
        <begin position="389"/>
        <end position="440"/>
    </location>
</feature>
<sequence>MSTSAHRTVNPSEVGWQFVPQYYTFVNKQPDRLHQFYTKKSTFIHGTEGDDGKPCLGQQEIHQRITAIGFQDCKVFIHSVDAQSSADGGIIIQVIGEMSNHADPWRKFVQTFFLAEQPNGYFVLNDIFRFLKEETVESDDASEAADPDPVSVVEHTATVPEVPREPTPPPPPVVERVPTPPPAAPEEAPAPDVPAEPPKPVTPEPPAPLLPPPRLHGPAPAAAPSPAPAPAPTQPAQPRSWANLAATNPKKWGSAVAQDSRGTTEVVPAAPSTPQPPPQGPTGGAGPKAQHGPHSNYVAAQNVTTPQCFVKGVIDPISPALLTSHLTQNFGPLKDLEIVRSKACAFFEFLTLDAARKAISTSLPTSQGGEGGVWIDCGPEVGNLRISIETRKERGERPVSRPRGGGPMGGEGRGGEGRGRGEGFRGGRGRGAGRGAPGAK</sequence>
<dbReference type="GO" id="GO:0003729">
    <property type="term" value="F:mRNA binding"/>
    <property type="evidence" value="ECO:0007669"/>
    <property type="project" value="TreeGrafter"/>
</dbReference>
<evidence type="ECO:0000259" key="3">
    <source>
        <dbReference type="PROSITE" id="PS50177"/>
    </source>
</evidence>
<dbReference type="Proteomes" id="UP000623467">
    <property type="component" value="Unassembled WGS sequence"/>
</dbReference>
<feature type="compositionally biased region" description="Gly residues" evidence="2">
    <location>
        <begin position="403"/>
        <end position="412"/>
    </location>
</feature>
<feature type="compositionally biased region" description="Pro residues" evidence="2">
    <location>
        <begin position="165"/>
        <end position="184"/>
    </location>
</feature>
<dbReference type="AlphaFoldDB" id="A0A8H6Y307"/>
<comment type="caution">
    <text evidence="4">The sequence shown here is derived from an EMBL/GenBank/DDBJ whole genome shotgun (WGS) entry which is preliminary data.</text>
</comment>
<feature type="compositionally biased region" description="Gly residues" evidence="2">
    <location>
        <begin position="426"/>
        <end position="440"/>
    </location>
</feature>
<dbReference type="GO" id="GO:0005829">
    <property type="term" value="C:cytosol"/>
    <property type="evidence" value="ECO:0007669"/>
    <property type="project" value="TreeGrafter"/>
</dbReference>